<evidence type="ECO:0000256" key="1">
    <source>
        <dbReference type="ARBA" id="ARBA00000900"/>
    </source>
</evidence>
<keyword evidence="6" id="KW-0833">Ubl conjugation pathway</keyword>
<protein>
    <recommendedName>
        <fullName evidence="2">RING-type E3 ubiquitin transferase</fullName>
        <ecNumber evidence="2">2.3.2.27</ecNumber>
    </recommendedName>
</protein>
<dbReference type="Gene3D" id="3.30.40.10">
    <property type="entry name" value="Zinc/RING finger domain, C3HC4 (zinc finger)"/>
    <property type="match status" value="1"/>
</dbReference>
<dbReference type="PANTHER" id="PTHR22937">
    <property type="entry name" value="E3 UBIQUITIN-PROTEIN LIGASE RNF165"/>
    <property type="match status" value="1"/>
</dbReference>
<dbReference type="Pfam" id="PF13639">
    <property type="entry name" value="zf-RING_2"/>
    <property type="match status" value="1"/>
</dbReference>
<dbReference type="STRING" id="4097.A0A1S3Z5B6"/>
<evidence type="ECO:0000256" key="3">
    <source>
        <dbReference type="ARBA" id="ARBA00022679"/>
    </source>
</evidence>
<evidence type="ECO:0000256" key="6">
    <source>
        <dbReference type="ARBA" id="ARBA00022786"/>
    </source>
</evidence>
<keyword evidence="3" id="KW-0808">Transferase</keyword>
<dbReference type="RefSeq" id="XP_016459586.1">
    <property type="nucleotide sequence ID" value="XM_016604100.1"/>
</dbReference>
<gene>
    <name evidence="11" type="primary">LOC107783126</name>
</gene>
<feature type="domain" description="RING-type" evidence="10">
    <location>
        <begin position="205"/>
        <end position="246"/>
    </location>
</feature>
<dbReference type="InterPro" id="IPR013083">
    <property type="entry name" value="Znf_RING/FYVE/PHD"/>
</dbReference>
<dbReference type="SMART" id="SM00184">
    <property type="entry name" value="RING"/>
    <property type="match status" value="1"/>
</dbReference>
<dbReference type="PaxDb" id="4097-A0A1S3Z5B6"/>
<accession>A0A1S3Z5B6</accession>
<comment type="catalytic activity">
    <reaction evidence="1">
        <text>S-ubiquitinyl-[E2 ubiquitin-conjugating enzyme]-L-cysteine + [acceptor protein]-L-lysine = [E2 ubiquitin-conjugating enzyme]-L-cysteine + N(6)-ubiquitinyl-[acceptor protein]-L-lysine.</text>
        <dbReference type="EC" id="2.3.2.27"/>
    </reaction>
</comment>
<evidence type="ECO:0000259" key="10">
    <source>
        <dbReference type="PROSITE" id="PS50089"/>
    </source>
</evidence>
<organism evidence="11">
    <name type="scientific">Nicotiana tabacum</name>
    <name type="common">Common tobacco</name>
    <dbReference type="NCBI Taxonomy" id="4097"/>
    <lineage>
        <taxon>Eukaryota</taxon>
        <taxon>Viridiplantae</taxon>
        <taxon>Streptophyta</taxon>
        <taxon>Embryophyta</taxon>
        <taxon>Tracheophyta</taxon>
        <taxon>Spermatophyta</taxon>
        <taxon>Magnoliopsida</taxon>
        <taxon>eudicotyledons</taxon>
        <taxon>Gunneridae</taxon>
        <taxon>Pentapetalae</taxon>
        <taxon>asterids</taxon>
        <taxon>lamiids</taxon>
        <taxon>Solanales</taxon>
        <taxon>Solanaceae</taxon>
        <taxon>Nicotianoideae</taxon>
        <taxon>Nicotianeae</taxon>
        <taxon>Nicotiana</taxon>
    </lineage>
</organism>
<feature type="region of interest" description="Disordered" evidence="9">
    <location>
        <begin position="158"/>
        <end position="180"/>
    </location>
</feature>
<name>A0A1S3Z5B6_TOBAC</name>
<dbReference type="PANTHER" id="PTHR22937:SF156">
    <property type="entry name" value="RING-TYPE E3 UBIQUITIN TRANSFERASE"/>
    <property type="match status" value="1"/>
</dbReference>
<evidence type="ECO:0000256" key="9">
    <source>
        <dbReference type="SAM" id="MobiDB-lite"/>
    </source>
</evidence>
<dbReference type="KEGG" id="nta:107783126"/>
<evidence type="ECO:0000256" key="7">
    <source>
        <dbReference type="ARBA" id="ARBA00022833"/>
    </source>
</evidence>
<dbReference type="InterPro" id="IPR001841">
    <property type="entry name" value="Znf_RING"/>
</dbReference>
<evidence type="ECO:0000313" key="11">
    <source>
        <dbReference type="RefSeq" id="XP_016459586.1"/>
    </source>
</evidence>
<dbReference type="SUPFAM" id="SSF57850">
    <property type="entry name" value="RING/U-box"/>
    <property type="match status" value="2"/>
</dbReference>
<keyword evidence="5 8" id="KW-0863">Zinc-finger</keyword>
<dbReference type="EC" id="2.3.2.27" evidence="2"/>
<dbReference type="PROSITE" id="PS50089">
    <property type="entry name" value="ZF_RING_2"/>
    <property type="match status" value="1"/>
</dbReference>
<keyword evidence="4" id="KW-0479">Metal-binding</keyword>
<reference evidence="11" key="1">
    <citation type="submission" date="2025-08" db="UniProtKB">
        <authorList>
            <consortium name="RefSeq"/>
        </authorList>
    </citation>
    <scope>IDENTIFICATION</scope>
</reference>
<evidence type="ECO:0000256" key="2">
    <source>
        <dbReference type="ARBA" id="ARBA00012483"/>
    </source>
</evidence>
<dbReference type="InterPro" id="IPR045191">
    <property type="entry name" value="MBR1/2-like"/>
</dbReference>
<evidence type="ECO:0000256" key="4">
    <source>
        <dbReference type="ARBA" id="ARBA00022723"/>
    </source>
</evidence>
<proteinExistence type="predicted"/>
<evidence type="ECO:0000256" key="5">
    <source>
        <dbReference type="ARBA" id="ARBA00022771"/>
    </source>
</evidence>
<dbReference type="AlphaFoldDB" id="A0A1S3Z5B6"/>
<dbReference type="OrthoDB" id="1305789at2759"/>
<sequence>MSHDHEYCSCFATRTLPPDDVFYLQRMNQQQPLIIRKPRMSVNYNYVPQLILDHDINYSDEIDEEETDEEEEDNNNELVDHDMFGYLEPPTYYYARAMHIDDGEEQAYCFICCLELQNEDILIVTLPYGDAFHVDCVNDQLRRRNAEVLPTHEEIVEEEEEDEFEDEEILEEEEEEEEEEKFEVEISTYNALAMDIDDEEEQETCAICLLEYKDEDIVGTLQCGHEFHAGCVQKWLLQKNACPFCRAPV</sequence>
<dbReference type="GO" id="GO:0005634">
    <property type="term" value="C:nucleus"/>
    <property type="evidence" value="ECO:0000318"/>
    <property type="project" value="GO_Central"/>
</dbReference>
<dbReference type="GO" id="GO:0008270">
    <property type="term" value="F:zinc ion binding"/>
    <property type="evidence" value="ECO:0007669"/>
    <property type="project" value="UniProtKB-KW"/>
</dbReference>
<keyword evidence="7" id="KW-0862">Zinc</keyword>
<evidence type="ECO:0000256" key="8">
    <source>
        <dbReference type="PROSITE-ProRule" id="PRU00175"/>
    </source>
</evidence>
<dbReference type="GO" id="GO:0061630">
    <property type="term" value="F:ubiquitin protein ligase activity"/>
    <property type="evidence" value="ECO:0000318"/>
    <property type="project" value="GO_Central"/>
</dbReference>